<organism evidence="1 2">
    <name type="scientific">Kribbella lupini</name>
    <dbReference type="NCBI Taxonomy" id="291602"/>
    <lineage>
        <taxon>Bacteria</taxon>
        <taxon>Bacillati</taxon>
        <taxon>Actinomycetota</taxon>
        <taxon>Actinomycetes</taxon>
        <taxon>Propionibacteriales</taxon>
        <taxon>Kribbellaceae</taxon>
        <taxon>Kribbella</taxon>
    </lineage>
</organism>
<dbReference type="InterPro" id="IPR045694">
    <property type="entry name" value="DUF6058"/>
</dbReference>
<dbReference type="EMBL" id="BAAANC010000003">
    <property type="protein sequence ID" value="GAA1551225.1"/>
    <property type="molecule type" value="Genomic_DNA"/>
</dbReference>
<accession>A0ABP4MW19</accession>
<dbReference type="Proteomes" id="UP001500363">
    <property type="component" value="Unassembled WGS sequence"/>
</dbReference>
<dbReference type="RefSeq" id="WP_344181004.1">
    <property type="nucleotide sequence ID" value="NZ_BAAANC010000003.1"/>
</dbReference>
<name>A0ABP4MW19_9ACTN</name>
<comment type="caution">
    <text evidence="1">The sequence shown here is derived from an EMBL/GenBank/DDBJ whole genome shotgun (WGS) entry which is preliminary data.</text>
</comment>
<sequence>MRQEAVRRRYLEINGTHPMTETDDAYVTRQYRVLDELCHETGRDVDEVRGWMLDGRLPMPSYLRSDGAEMVPADLFEPAAKFGLDHVREWFVAHWQDPAAGQEEWESYLSGQYVCLHSVTPATIQRKAELVQAIDRTTDPIQLAPLVEELDALEPEFTGYDRLRFGGPVSRDTHITAVRQRLA</sequence>
<evidence type="ECO:0000313" key="1">
    <source>
        <dbReference type="EMBL" id="GAA1551225.1"/>
    </source>
</evidence>
<protein>
    <submittedName>
        <fullName evidence="1">Uncharacterized protein</fullName>
    </submittedName>
</protein>
<gene>
    <name evidence="1" type="ORF">GCM10009741_64620</name>
</gene>
<evidence type="ECO:0000313" key="2">
    <source>
        <dbReference type="Proteomes" id="UP001500363"/>
    </source>
</evidence>
<reference evidence="2" key="1">
    <citation type="journal article" date="2019" name="Int. J. Syst. Evol. Microbiol.">
        <title>The Global Catalogue of Microorganisms (GCM) 10K type strain sequencing project: providing services to taxonomists for standard genome sequencing and annotation.</title>
        <authorList>
            <consortium name="The Broad Institute Genomics Platform"/>
            <consortium name="The Broad Institute Genome Sequencing Center for Infectious Disease"/>
            <person name="Wu L."/>
            <person name="Ma J."/>
        </authorList>
    </citation>
    <scope>NUCLEOTIDE SEQUENCE [LARGE SCALE GENOMIC DNA]</scope>
    <source>
        <strain evidence="2">JCM 14303</strain>
    </source>
</reference>
<keyword evidence="2" id="KW-1185">Reference proteome</keyword>
<dbReference type="Pfam" id="PF19531">
    <property type="entry name" value="DUF6058"/>
    <property type="match status" value="1"/>
</dbReference>
<proteinExistence type="predicted"/>